<evidence type="ECO:0000313" key="2">
    <source>
        <dbReference type="Proteomes" id="UP000604046"/>
    </source>
</evidence>
<proteinExistence type="predicted"/>
<sequence length="205" mass="23330">MGSLVSLGCVAVARPLTLVRENSMLLWDPTNQHYAATACPAGLRDRNPQSLHGLTGTKTAFRKAWTKYYGELTAYGESLWACCRLQETIKQLHPGWASWTSLHLLRMSGASGDLLWKVGFTFGSNLSETVSRYYRTYTKPHNVMLVGTEVVYCLESHWRAQSLERRLHHLMRLHWPHLNVAFGKNSVSCRCTRDLRKVAGRRHCV</sequence>
<organism evidence="1 2">
    <name type="scientific">Symbiodinium natans</name>
    <dbReference type="NCBI Taxonomy" id="878477"/>
    <lineage>
        <taxon>Eukaryota</taxon>
        <taxon>Sar</taxon>
        <taxon>Alveolata</taxon>
        <taxon>Dinophyceae</taxon>
        <taxon>Suessiales</taxon>
        <taxon>Symbiodiniaceae</taxon>
        <taxon>Symbiodinium</taxon>
    </lineage>
</organism>
<comment type="caution">
    <text evidence="1">The sequence shown here is derived from an EMBL/GenBank/DDBJ whole genome shotgun (WGS) entry which is preliminary data.</text>
</comment>
<accession>A0A812JW71</accession>
<gene>
    <name evidence="1" type="ORF">SNAT2548_LOCUS7127</name>
</gene>
<dbReference type="Proteomes" id="UP000604046">
    <property type="component" value="Unassembled WGS sequence"/>
</dbReference>
<name>A0A812JW71_9DINO</name>
<protein>
    <submittedName>
        <fullName evidence="1">Uncharacterized protein</fullName>
    </submittedName>
</protein>
<keyword evidence="2" id="KW-1185">Reference proteome</keyword>
<evidence type="ECO:0000313" key="1">
    <source>
        <dbReference type="EMBL" id="CAE7211639.1"/>
    </source>
</evidence>
<reference evidence="1" key="1">
    <citation type="submission" date="2021-02" db="EMBL/GenBank/DDBJ databases">
        <authorList>
            <person name="Dougan E. K."/>
            <person name="Rhodes N."/>
            <person name="Thang M."/>
            <person name="Chan C."/>
        </authorList>
    </citation>
    <scope>NUCLEOTIDE SEQUENCE</scope>
</reference>
<dbReference type="EMBL" id="CAJNDS010000491">
    <property type="protein sequence ID" value="CAE7211639.1"/>
    <property type="molecule type" value="Genomic_DNA"/>
</dbReference>
<dbReference type="AlphaFoldDB" id="A0A812JW71"/>